<reference evidence="1 2" key="1">
    <citation type="journal article" date="2024" name="Science">
        <title>Giant polyketide synthase enzymes in the biosynthesis of giant marine polyether toxins.</title>
        <authorList>
            <person name="Fallon T.R."/>
            <person name="Shende V.V."/>
            <person name="Wierzbicki I.H."/>
            <person name="Pendleton A.L."/>
            <person name="Watervoot N.F."/>
            <person name="Auber R.P."/>
            <person name="Gonzalez D.J."/>
            <person name="Wisecaver J.H."/>
            <person name="Moore B.S."/>
        </authorList>
    </citation>
    <scope>NUCLEOTIDE SEQUENCE [LARGE SCALE GENOMIC DNA]</scope>
    <source>
        <strain evidence="1 2">12B1</strain>
    </source>
</reference>
<dbReference type="AlphaFoldDB" id="A0AB34JY23"/>
<dbReference type="EMBL" id="JBGBPQ010000003">
    <property type="protein sequence ID" value="KAL1527088.1"/>
    <property type="molecule type" value="Genomic_DNA"/>
</dbReference>
<organism evidence="1 2">
    <name type="scientific">Prymnesium parvum</name>
    <name type="common">Toxic golden alga</name>
    <dbReference type="NCBI Taxonomy" id="97485"/>
    <lineage>
        <taxon>Eukaryota</taxon>
        <taxon>Haptista</taxon>
        <taxon>Haptophyta</taxon>
        <taxon>Prymnesiophyceae</taxon>
        <taxon>Prymnesiales</taxon>
        <taxon>Prymnesiaceae</taxon>
        <taxon>Prymnesium</taxon>
    </lineage>
</organism>
<gene>
    <name evidence="1" type="ORF">AB1Y20_015771</name>
</gene>
<dbReference type="Proteomes" id="UP001515480">
    <property type="component" value="Unassembled WGS sequence"/>
</dbReference>
<name>A0AB34JY23_PRYPA</name>
<evidence type="ECO:0000313" key="2">
    <source>
        <dbReference type="Proteomes" id="UP001515480"/>
    </source>
</evidence>
<comment type="caution">
    <text evidence="1">The sequence shown here is derived from an EMBL/GenBank/DDBJ whole genome shotgun (WGS) entry which is preliminary data.</text>
</comment>
<accession>A0AB34JY23</accession>
<protein>
    <recommendedName>
        <fullName evidence="3">Protein xylosyltransferase</fullName>
    </recommendedName>
</protein>
<evidence type="ECO:0000313" key="1">
    <source>
        <dbReference type="EMBL" id="KAL1527088.1"/>
    </source>
</evidence>
<keyword evidence="2" id="KW-1185">Reference proteome</keyword>
<proteinExistence type="predicted"/>
<sequence length="378" mass="42719">MAGSTACATAPPLWRPRYPGLGHTDGGTERCESWCSDQECEQLVTIATHEVSAADHLVLQRLALELRRPAAPHVPARTQYTIHDAAPSAPLVESRPVKAQLRVMIYDEGNPSTDLIYNDSLSTTISPGGWCVWGNKALEAFFPRLADALSRHYGYLGEWPSYFRLYYFLSSALAIWDRTFAKAYPRLRYWWRMEPDVLFSGSLRTLLGVLDIATQADCLLPGPFLSQRQMPSYSHWERNADISIGWPPSQILWSLVVVARYSRRMMDLLESSWDAGLFGFEEISMPALCLTSPNCTLAKIGSAGIIEEEDFSYSTASHVQFRPFWSCEEYLSSRMHNTHELWHPVKDRNCLVRFFAHQTPPTAPSPEFNRPTGKGNLP</sequence>
<evidence type="ECO:0008006" key="3">
    <source>
        <dbReference type="Google" id="ProtNLM"/>
    </source>
</evidence>